<proteinExistence type="predicted"/>
<sequence length="89" mass="10108">DYKVYERQLEDFMRLPHSRAALLTGGIVWRLAMFAILQDIDVLREVASGPSVDAVKHGRCVRDAGRLLFDDSLTTEELDFVVGTYYVDT</sequence>
<organism evidence="1 2">
    <name type="scientific">Hygrophoropsis aurantiaca</name>
    <dbReference type="NCBI Taxonomy" id="72124"/>
    <lineage>
        <taxon>Eukaryota</taxon>
        <taxon>Fungi</taxon>
        <taxon>Dikarya</taxon>
        <taxon>Basidiomycota</taxon>
        <taxon>Agaricomycotina</taxon>
        <taxon>Agaricomycetes</taxon>
        <taxon>Agaricomycetidae</taxon>
        <taxon>Boletales</taxon>
        <taxon>Coniophorineae</taxon>
        <taxon>Hygrophoropsidaceae</taxon>
        <taxon>Hygrophoropsis</taxon>
    </lineage>
</organism>
<keyword evidence="2" id="KW-1185">Reference proteome</keyword>
<evidence type="ECO:0000313" key="2">
    <source>
        <dbReference type="Proteomes" id="UP000790377"/>
    </source>
</evidence>
<evidence type="ECO:0000313" key="1">
    <source>
        <dbReference type="EMBL" id="KAH7903284.1"/>
    </source>
</evidence>
<name>A0ACB7ZR16_9AGAM</name>
<protein>
    <submittedName>
        <fullName evidence="1">Uncharacterized protein</fullName>
    </submittedName>
</protein>
<dbReference type="EMBL" id="MU269076">
    <property type="protein sequence ID" value="KAH7903284.1"/>
    <property type="molecule type" value="Genomic_DNA"/>
</dbReference>
<feature type="non-terminal residue" evidence="1">
    <location>
        <position position="89"/>
    </location>
</feature>
<reference evidence="1" key="1">
    <citation type="journal article" date="2021" name="New Phytol.">
        <title>Evolutionary innovations through gain and loss of genes in the ectomycorrhizal Boletales.</title>
        <authorList>
            <person name="Wu G."/>
            <person name="Miyauchi S."/>
            <person name="Morin E."/>
            <person name="Kuo A."/>
            <person name="Drula E."/>
            <person name="Varga T."/>
            <person name="Kohler A."/>
            <person name="Feng B."/>
            <person name="Cao Y."/>
            <person name="Lipzen A."/>
            <person name="Daum C."/>
            <person name="Hundley H."/>
            <person name="Pangilinan J."/>
            <person name="Johnson J."/>
            <person name="Barry K."/>
            <person name="LaButti K."/>
            <person name="Ng V."/>
            <person name="Ahrendt S."/>
            <person name="Min B."/>
            <person name="Choi I.G."/>
            <person name="Park H."/>
            <person name="Plett J.M."/>
            <person name="Magnuson J."/>
            <person name="Spatafora J.W."/>
            <person name="Nagy L.G."/>
            <person name="Henrissat B."/>
            <person name="Grigoriev I.V."/>
            <person name="Yang Z.L."/>
            <person name="Xu J."/>
            <person name="Martin F.M."/>
        </authorList>
    </citation>
    <scope>NUCLEOTIDE SEQUENCE</scope>
    <source>
        <strain evidence="1">ATCC 28755</strain>
    </source>
</reference>
<comment type="caution">
    <text evidence="1">The sequence shown here is derived from an EMBL/GenBank/DDBJ whole genome shotgun (WGS) entry which is preliminary data.</text>
</comment>
<gene>
    <name evidence="1" type="ORF">BJ138DRAFT_977558</name>
</gene>
<dbReference type="Proteomes" id="UP000790377">
    <property type="component" value="Unassembled WGS sequence"/>
</dbReference>
<feature type="non-terminal residue" evidence="1">
    <location>
        <position position="1"/>
    </location>
</feature>
<accession>A0ACB7ZR16</accession>